<reference evidence="2" key="1">
    <citation type="submission" date="2017-02" db="EMBL/GenBank/DDBJ databases">
        <authorList>
            <person name="Varghese N."/>
            <person name="Submissions S."/>
        </authorList>
    </citation>
    <scope>NUCLEOTIDE SEQUENCE [LARGE SCALE GENOMIC DNA]</scope>
    <source>
        <strain evidence="2">DSM 22224</strain>
    </source>
</reference>
<evidence type="ECO:0000313" key="1">
    <source>
        <dbReference type="EMBL" id="SJZ64830.1"/>
    </source>
</evidence>
<proteinExistence type="predicted"/>
<dbReference type="STRING" id="634771.SAMN04488128_1011056"/>
<dbReference type="Proteomes" id="UP000190367">
    <property type="component" value="Unassembled WGS sequence"/>
</dbReference>
<accession>A0A1T4MCS0</accession>
<keyword evidence="2" id="KW-1185">Reference proteome</keyword>
<evidence type="ECO:0000313" key="2">
    <source>
        <dbReference type="Proteomes" id="UP000190367"/>
    </source>
</evidence>
<sequence length="43" mass="4687">MIFTSNKLVKGLLWPLYSLSMSNPHSIATGSAGKKKPGTYDVF</sequence>
<organism evidence="1 2">
    <name type="scientific">Chitinophaga eiseniae</name>
    <dbReference type="NCBI Taxonomy" id="634771"/>
    <lineage>
        <taxon>Bacteria</taxon>
        <taxon>Pseudomonadati</taxon>
        <taxon>Bacteroidota</taxon>
        <taxon>Chitinophagia</taxon>
        <taxon>Chitinophagales</taxon>
        <taxon>Chitinophagaceae</taxon>
        <taxon>Chitinophaga</taxon>
    </lineage>
</organism>
<protein>
    <submittedName>
        <fullName evidence="1">Uncharacterized protein</fullName>
    </submittedName>
</protein>
<dbReference type="EMBL" id="FUWZ01000001">
    <property type="protein sequence ID" value="SJZ64830.1"/>
    <property type="molecule type" value="Genomic_DNA"/>
</dbReference>
<name>A0A1T4MCS0_9BACT</name>
<gene>
    <name evidence="1" type="ORF">SAMN04488128_1011056</name>
</gene>
<dbReference type="AlphaFoldDB" id="A0A1T4MCS0"/>